<dbReference type="PANTHER" id="PTHR11781:SF24">
    <property type="entry name" value="IODOTHYRONINE DEIODINASE"/>
    <property type="match status" value="1"/>
</dbReference>
<evidence type="ECO:0000256" key="2">
    <source>
        <dbReference type="SAM" id="Phobius"/>
    </source>
</evidence>
<keyword evidence="4" id="KW-1185">Reference proteome</keyword>
<comment type="caution">
    <text evidence="3">The sequence shown here is derived from an EMBL/GenBank/DDBJ whole genome shotgun (WGS) entry which is preliminary data.</text>
</comment>
<keyword evidence="2" id="KW-0472">Membrane</keyword>
<keyword evidence="2" id="KW-0812">Transmembrane</keyword>
<dbReference type="EMBL" id="CALNXI010001457">
    <property type="protein sequence ID" value="CAH3169571.1"/>
    <property type="molecule type" value="Genomic_DNA"/>
</dbReference>
<dbReference type="InterPro" id="IPR000643">
    <property type="entry name" value="Iodothyronine_deiodinase"/>
</dbReference>
<reference evidence="3 4" key="1">
    <citation type="submission" date="2022-05" db="EMBL/GenBank/DDBJ databases">
        <authorList>
            <consortium name="Genoscope - CEA"/>
            <person name="William W."/>
        </authorList>
    </citation>
    <scope>NUCLEOTIDE SEQUENCE [LARGE SCALE GENOMIC DNA]</scope>
</reference>
<keyword evidence="1" id="KW-0712">Selenocysteine</keyword>
<keyword evidence="1" id="KW-0560">Oxidoreductase</keyword>
<evidence type="ECO:0000256" key="1">
    <source>
        <dbReference type="RuleBase" id="RU000676"/>
    </source>
</evidence>
<dbReference type="Proteomes" id="UP001159427">
    <property type="component" value="Unassembled WGS sequence"/>
</dbReference>
<comment type="similarity">
    <text evidence="1">Belongs to the iodothyronine deiodinase family.</text>
</comment>
<comment type="function">
    <text evidence="1">Responsible for the deiodination of T4 (3,5,3',5'-tetraiodothyronine).</text>
</comment>
<dbReference type="PIRSF" id="PIRSF001330">
    <property type="entry name" value="IOD"/>
    <property type="match status" value="1"/>
</dbReference>
<dbReference type="InterPro" id="IPR036249">
    <property type="entry name" value="Thioredoxin-like_sf"/>
</dbReference>
<keyword evidence="2" id="KW-1133">Transmembrane helix</keyword>
<proteinExistence type="inferred from homology"/>
<sequence length="254" mass="29199">MLHEFQILQRLFIYSFLAAIFTLGWLLKVLPFFKSVISIAMCKMTPDTSLPTDVYWDSLFTWKMFQNVYHCLLADINKRVKPNGKAYNSPVVSIHGNRYHRLLDFAKGSRPLVLNFGSSTCPVFMEMLKRYRQLKDQFSDIADFAVVYIEEAHPVDGWAFKGTNEIPMHRTQEERCRAAKKMAKSVDLSGFYVAVDTMLNCANIAYGAVPIRLYVVQNKTVAYAGGAGPMKYKMREVMLWLQDYRVNTMLSQSP</sequence>
<evidence type="ECO:0000313" key="3">
    <source>
        <dbReference type="EMBL" id="CAH3169571.1"/>
    </source>
</evidence>
<gene>
    <name evidence="3" type="ORF">PEVE_00006919</name>
</gene>
<organism evidence="3 4">
    <name type="scientific">Porites evermanni</name>
    <dbReference type="NCBI Taxonomy" id="104178"/>
    <lineage>
        <taxon>Eukaryota</taxon>
        <taxon>Metazoa</taxon>
        <taxon>Cnidaria</taxon>
        <taxon>Anthozoa</taxon>
        <taxon>Hexacorallia</taxon>
        <taxon>Scleractinia</taxon>
        <taxon>Fungiina</taxon>
        <taxon>Poritidae</taxon>
        <taxon>Porites</taxon>
    </lineage>
</organism>
<dbReference type="Gene3D" id="3.40.30.10">
    <property type="entry name" value="Glutaredoxin"/>
    <property type="match status" value="1"/>
</dbReference>
<name>A0ABN8QVX7_9CNID</name>
<dbReference type="SUPFAM" id="SSF52833">
    <property type="entry name" value="Thioredoxin-like"/>
    <property type="match status" value="1"/>
</dbReference>
<accession>A0ABN8QVX7</accession>
<protein>
    <recommendedName>
        <fullName evidence="1">Iodothyronine deiodinase</fullName>
    </recommendedName>
</protein>
<dbReference type="PANTHER" id="PTHR11781">
    <property type="entry name" value="IODOTHYRONINE DEIODINASE"/>
    <property type="match status" value="1"/>
</dbReference>
<keyword evidence="1" id="KW-0893">Thyroid hormones biosynthesis</keyword>
<evidence type="ECO:0000313" key="4">
    <source>
        <dbReference type="Proteomes" id="UP001159427"/>
    </source>
</evidence>
<feature type="transmembrane region" description="Helical" evidence="2">
    <location>
        <begin position="12"/>
        <end position="33"/>
    </location>
</feature>
<dbReference type="Pfam" id="PF00837">
    <property type="entry name" value="T4_deiodinase"/>
    <property type="match status" value="1"/>
</dbReference>